<feature type="transmembrane region" description="Helical" evidence="1">
    <location>
        <begin position="28"/>
        <end position="54"/>
    </location>
</feature>
<evidence type="ECO:0000313" key="2">
    <source>
        <dbReference type="EMBL" id="STQ45298.1"/>
    </source>
</evidence>
<dbReference type="Proteomes" id="UP000254304">
    <property type="component" value="Unassembled WGS sequence"/>
</dbReference>
<evidence type="ECO:0000256" key="1">
    <source>
        <dbReference type="SAM" id="Phobius"/>
    </source>
</evidence>
<accession>A0A377NEU0</accession>
<proteinExistence type="predicted"/>
<name>A0A377NEU0_9GAMM</name>
<reference evidence="2 3" key="1">
    <citation type="submission" date="2018-06" db="EMBL/GenBank/DDBJ databases">
        <authorList>
            <consortium name="Pathogen Informatics"/>
            <person name="Doyle S."/>
        </authorList>
    </citation>
    <scope>NUCLEOTIDE SEQUENCE [LARGE SCALE GENOMIC DNA]</scope>
    <source>
        <strain evidence="2 3">NCTC12157</strain>
    </source>
</reference>
<evidence type="ECO:0000313" key="3">
    <source>
        <dbReference type="Proteomes" id="UP000254304"/>
    </source>
</evidence>
<dbReference type="AlphaFoldDB" id="A0A377NEU0"/>
<gene>
    <name evidence="2" type="ORF">NCTC12157_03029</name>
</gene>
<keyword evidence="1" id="KW-0472">Membrane</keyword>
<protein>
    <submittedName>
        <fullName evidence="2">Uncharacterized protein</fullName>
    </submittedName>
</protein>
<dbReference type="EMBL" id="UGGO01000001">
    <property type="protein sequence ID" value="STQ45298.1"/>
    <property type="molecule type" value="Genomic_DNA"/>
</dbReference>
<keyword evidence="1" id="KW-1133">Transmembrane helix</keyword>
<sequence length="75" mass="7843">MEFDYSVLHDNFTYLLWGRVADGEPGGVLLTLIMAISAGAIALALGVGMAALAWRFGAGRGACYSSGPSLFAAFR</sequence>
<keyword evidence="1" id="KW-0812">Transmembrane</keyword>
<organism evidence="2 3">
    <name type="scientific">Ewingella americana</name>
    <dbReference type="NCBI Taxonomy" id="41202"/>
    <lineage>
        <taxon>Bacteria</taxon>
        <taxon>Pseudomonadati</taxon>
        <taxon>Pseudomonadota</taxon>
        <taxon>Gammaproteobacteria</taxon>
        <taxon>Enterobacterales</taxon>
        <taxon>Yersiniaceae</taxon>
        <taxon>Ewingella</taxon>
    </lineage>
</organism>